<name>A0ABZ2YLT4_9BACT</name>
<gene>
    <name evidence="1" type="ORF">WJU16_20980</name>
</gene>
<sequence>MENRNRSYNRRVLEEIGIGSLVIEQVLKEMDKKQPMFTKNIYTKVDEGILNRKLNFSQYEEGSENYRFNYYHTALVNKDTGFMKETLVYINKSNNLRQDELIKLLKGEQLSVISAERTVSTTVGRLLIRKRTSMATRFSVRTTKISGMI</sequence>
<keyword evidence="2" id="KW-1185">Reference proteome</keyword>
<protein>
    <submittedName>
        <fullName evidence="1">Uncharacterized protein</fullName>
    </submittedName>
</protein>
<evidence type="ECO:0000313" key="2">
    <source>
        <dbReference type="Proteomes" id="UP001485459"/>
    </source>
</evidence>
<reference evidence="2" key="1">
    <citation type="submission" date="2024-03" db="EMBL/GenBank/DDBJ databases">
        <title>Chitinophaga horti sp. nov., isolated from garden soil.</title>
        <authorList>
            <person name="Lee D.S."/>
            <person name="Han D.M."/>
            <person name="Baek J.H."/>
            <person name="Choi D.G."/>
            <person name="Jeon J.H."/>
            <person name="Jeon C.O."/>
        </authorList>
    </citation>
    <scope>NUCLEOTIDE SEQUENCE [LARGE SCALE GENOMIC DNA]</scope>
    <source>
        <strain evidence="2">GPA1</strain>
    </source>
</reference>
<dbReference type="Proteomes" id="UP001485459">
    <property type="component" value="Chromosome"/>
</dbReference>
<dbReference type="RefSeq" id="WP_341835361.1">
    <property type="nucleotide sequence ID" value="NZ_CP149822.1"/>
</dbReference>
<organism evidence="1 2">
    <name type="scientific">Chitinophaga pollutisoli</name>
    <dbReference type="NCBI Taxonomy" id="3133966"/>
    <lineage>
        <taxon>Bacteria</taxon>
        <taxon>Pseudomonadati</taxon>
        <taxon>Bacteroidota</taxon>
        <taxon>Chitinophagia</taxon>
        <taxon>Chitinophagales</taxon>
        <taxon>Chitinophagaceae</taxon>
        <taxon>Chitinophaga</taxon>
    </lineage>
</organism>
<accession>A0ABZ2YLT4</accession>
<dbReference type="EMBL" id="CP149822">
    <property type="protein sequence ID" value="WZN40443.1"/>
    <property type="molecule type" value="Genomic_DNA"/>
</dbReference>
<proteinExistence type="predicted"/>
<evidence type="ECO:0000313" key="1">
    <source>
        <dbReference type="EMBL" id="WZN40443.1"/>
    </source>
</evidence>